<dbReference type="EMBL" id="DF849869">
    <property type="protein sequence ID" value="GAT59511.1"/>
    <property type="molecule type" value="Genomic_DNA"/>
</dbReference>
<dbReference type="InterPro" id="IPR013595">
    <property type="entry name" value="Pept_S33_TAP-like_C"/>
</dbReference>
<dbReference type="InterPro" id="IPR051601">
    <property type="entry name" value="Serine_prot/Carboxylest_S33"/>
</dbReference>
<dbReference type="InterPro" id="IPR029058">
    <property type="entry name" value="AB_hydrolase_fold"/>
</dbReference>
<dbReference type="InterPro" id="IPR000073">
    <property type="entry name" value="AB_hydrolase_1"/>
</dbReference>
<protein>
    <recommendedName>
        <fullName evidence="8">AB hydrolase-1 domain-containing protein</fullName>
    </recommendedName>
</protein>
<proteinExistence type="inferred from homology"/>
<dbReference type="Pfam" id="PF00561">
    <property type="entry name" value="Abhydrolase_1"/>
    <property type="match status" value="1"/>
</dbReference>
<evidence type="ECO:0000256" key="3">
    <source>
        <dbReference type="SAM" id="MobiDB-lite"/>
    </source>
</evidence>
<feature type="domain" description="AB hydrolase-1" evidence="4">
    <location>
        <begin position="194"/>
        <end position="387"/>
    </location>
</feature>
<gene>
    <name evidence="6" type="ORF">MCHLO_15787</name>
</gene>
<evidence type="ECO:0000256" key="1">
    <source>
        <dbReference type="ARBA" id="ARBA00010088"/>
    </source>
</evidence>
<feature type="region of interest" description="Disordered" evidence="3">
    <location>
        <begin position="48"/>
        <end position="70"/>
    </location>
</feature>
<dbReference type="Pfam" id="PF08386">
    <property type="entry name" value="Abhydrolase_4"/>
    <property type="match status" value="1"/>
</dbReference>
<feature type="domain" description="Peptidase S33 tripeptidyl aminopeptidase-like C-terminal" evidence="5">
    <location>
        <begin position="560"/>
        <end position="657"/>
    </location>
</feature>
<evidence type="ECO:0000259" key="4">
    <source>
        <dbReference type="Pfam" id="PF00561"/>
    </source>
</evidence>
<organism evidence="6 7">
    <name type="scientific">Mycena chlorophos</name>
    <name type="common">Agaric fungus</name>
    <name type="synonym">Agaricus chlorophos</name>
    <dbReference type="NCBI Taxonomy" id="658473"/>
    <lineage>
        <taxon>Eukaryota</taxon>
        <taxon>Fungi</taxon>
        <taxon>Dikarya</taxon>
        <taxon>Basidiomycota</taxon>
        <taxon>Agaricomycotina</taxon>
        <taxon>Agaricomycetes</taxon>
        <taxon>Agaricomycetidae</taxon>
        <taxon>Agaricales</taxon>
        <taxon>Marasmiineae</taxon>
        <taxon>Mycenaceae</taxon>
        <taxon>Mycena</taxon>
    </lineage>
</organism>
<evidence type="ECO:0000256" key="2">
    <source>
        <dbReference type="ARBA" id="ARBA00022801"/>
    </source>
</evidence>
<evidence type="ECO:0000313" key="7">
    <source>
        <dbReference type="Proteomes" id="UP000815677"/>
    </source>
</evidence>
<sequence length="702" mass="76237">MFTSSAIAPKYPFSGLEVREQALLRRKIHIFAVLESSSAQYFRLPKAGRTRTRNARTDHNKLSRGAGVAEHDAAATSTAQHLPGFLRTTTMAKDALPSLEPNTRRRMLSLRLAIVSSLLLCFTFYHGWPQAALRKCRHSEPTVGSIHWNKRASCNPGTECGSIIVPKDYFDEAAGTASIAFAVFRATKSPKKGTVFLNPGGPGGSGTRLAAQQFADIIGHDWDLLGFDPRGINKTSPRVACFSSMPEINIFSANTVLEKGFTVSSSNISDPDTRAAVEAELVAQAREYLALKQAQAQVCAESMGDELKYMGTANVVRDMDFMAQAFDGKGAKINYWGASYGSILGAYLVNMLPSRVGYVVIDGIVDPINWSTEPSHKWSMNWLASTEKTYKYYLQTCSTAGPERCPIATRKNEPYADIMARIETFLDELAVTPLAVSGAGVVRPGILTSGSARALLLMYLERPPLWSESAHAFAEAISGNGTILYNKLTSSYSTRSDFDPTTHYDLSRLGVSCMDSAPPYEDADKLPAPTPEDLAAEFLRTMEVVSPHFGASVSVGEPDGGCQFWPTAGRGPERFVGPWGVGFQEGMEVPMLIVSNTMDPITPIESGLRINSFMPDSSTIIIQDGPGHCSTAIATPCTQKLVRDYYAGVMPANGTVCATEYDFFPSGEAVEGSVIQALSEEDERLAESVRVVGELLQDIRRS</sequence>
<keyword evidence="2" id="KW-0378">Hydrolase</keyword>
<accession>A0ABQ0M7Z3</accession>
<dbReference type="Gene3D" id="3.40.50.1820">
    <property type="entry name" value="alpha/beta hydrolase"/>
    <property type="match status" value="1"/>
</dbReference>
<name>A0ABQ0M7Z3_MYCCL</name>
<keyword evidence="7" id="KW-1185">Reference proteome</keyword>
<dbReference type="PANTHER" id="PTHR43248">
    <property type="entry name" value="2-SUCCINYL-6-HYDROXY-2,4-CYCLOHEXADIENE-1-CARBOXYLATE SYNTHASE"/>
    <property type="match status" value="1"/>
</dbReference>
<evidence type="ECO:0000313" key="6">
    <source>
        <dbReference type="EMBL" id="GAT59511.1"/>
    </source>
</evidence>
<evidence type="ECO:0000259" key="5">
    <source>
        <dbReference type="Pfam" id="PF08386"/>
    </source>
</evidence>
<reference evidence="6" key="1">
    <citation type="submission" date="2014-09" db="EMBL/GenBank/DDBJ databases">
        <title>Genome sequence of the luminous mushroom Mycena chlorophos for searching fungal bioluminescence genes.</title>
        <authorList>
            <person name="Tanaka Y."/>
            <person name="Kasuga D."/>
            <person name="Oba Y."/>
            <person name="Hase S."/>
            <person name="Sato K."/>
            <person name="Oba Y."/>
            <person name="Sakakibara Y."/>
        </authorList>
    </citation>
    <scope>NUCLEOTIDE SEQUENCE</scope>
</reference>
<dbReference type="PANTHER" id="PTHR43248:SF25">
    <property type="entry name" value="AB HYDROLASE-1 DOMAIN-CONTAINING PROTEIN-RELATED"/>
    <property type="match status" value="1"/>
</dbReference>
<dbReference type="SUPFAM" id="SSF53474">
    <property type="entry name" value="alpha/beta-Hydrolases"/>
    <property type="match status" value="1"/>
</dbReference>
<dbReference type="Proteomes" id="UP000815677">
    <property type="component" value="Unassembled WGS sequence"/>
</dbReference>
<comment type="similarity">
    <text evidence="1">Belongs to the peptidase S33 family.</text>
</comment>
<evidence type="ECO:0008006" key="8">
    <source>
        <dbReference type="Google" id="ProtNLM"/>
    </source>
</evidence>